<dbReference type="InterPro" id="IPR001763">
    <property type="entry name" value="Rhodanese-like_dom"/>
</dbReference>
<dbReference type="SUPFAM" id="SSF52821">
    <property type="entry name" value="Rhodanese/Cell cycle control phosphatase"/>
    <property type="match status" value="1"/>
</dbReference>
<gene>
    <name evidence="3" type="ORF">VE01_00639</name>
</gene>
<dbReference type="Pfam" id="PF00581">
    <property type="entry name" value="Rhodanese"/>
    <property type="match status" value="1"/>
</dbReference>
<evidence type="ECO:0000259" key="2">
    <source>
        <dbReference type="PROSITE" id="PS50206"/>
    </source>
</evidence>
<feature type="region of interest" description="Disordered" evidence="1">
    <location>
        <begin position="36"/>
        <end position="61"/>
    </location>
</feature>
<dbReference type="SMART" id="SM00450">
    <property type="entry name" value="RHOD"/>
    <property type="match status" value="1"/>
</dbReference>
<reference evidence="4" key="2">
    <citation type="journal article" date="2018" name="Nat. Commun.">
        <title>Extreme sensitivity to ultraviolet light in the fungal pathogen causing white-nose syndrome of bats.</title>
        <authorList>
            <person name="Palmer J.M."/>
            <person name="Drees K.P."/>
            <person name="Foster J.T."/>
            <person name="Lindner D.L."/>
        </authorList>
    </citation>
    <scope>NUCLEOTIDE SEQUENCE [LARGE SCALE GENOMIC DNA]</scope>
    <source>
        <strain evidence="4">UAMH 10579</strain>
    </source>
</reference>
<dbReference type="GeneID" id="28834025"/>
<dbReference type="STRING" id="342668.A0A2P2SW14"/>
<dbReference type="EMBL" id="KV460207">
    <property type="protein sequence ID" value="OBU00978.2"/>
    <property type="molecule type" value="Genomic_DNA"/>
</dbReference>
<dbReference type="Gene3D" id="3.40.250.10">
    <property type="entry name" value="Rhodanese-like domain"/>
    <property type="match status" value="1"/>
</dbReference>
<dbReference type="GO" id="GO:0005634">
    <property type="term" value="C:nucleus"/>
    <property type="evidence" value="ECO:0007669"/>
    <property type="project" value="TreeGrafter"/>
</dbReference>
<sequence length="194" mass="21142">MHSVGRISHFSSSSFHTCLRPYLSSRLSSTSLRATTMANTSAPAPPTEEQPWHAAFPSPKSVATPVSREQMRSWLTEGKVPGKDFVLVDLRRNDYKGGTIRGSINLPAQSLYPNIPQLFNLFSAAGVKTIVWYCGSSVGRGGRAAGWFQDYIKEQGKESEMESSTLTGGIKGWVAAGEEYVALVDGYESSEWSA</sequence>
<dbReference type="InterPro" id="IPR036873">
    <property type="entry name" value="Rhodanese-like_dom_sf"/>
</dbReference>
<proteinExistence type="predicted"/>
<evidence type="ECO:0000256" key="1">
    <source>
        <dbReference type="SAM" id="MobiDB-lite"/>
    </source>
</evidence>
<dbReference type="PANTHER" id="PTHR10828:SF50">
    <property type="entry name" value="REDUCTASE (ARC2), PUTATIVE (AFU_ORTHOLOGUE AFUA_6G13400)-RELATED"/>
    <property type="match status" value="1"/>
</dbReference>
<name>A0A2P2SW14_9PEZI</name>
<organism evidence="3 4">
    <name type="scientific">Pseudogymnoascus verrucosus</name>
    <dbReference type="NCBI Taxonomy" id="342668"/>
    <lineage>
        <taxon>Eukaryota</taxon>
        <taxon>Fungi</taxon>
        <taxon>Dikarya</taxon>
        <taxon>Ascomycota</taxon>
        <taxon>Pezizomycotina</taxon>
        <taxon>Leotiomycetes</taxon>
        <taxon>Thelebolales</taxon>
        <taxon>Thelebolaceae</taxon>
        <taxon>Pseudogymnoascus</taxon>
    </lineage>
</organism>
<reference evidence="3 4" key="1">
    <citation type="submission" date="2016-03" db="EMBL/GenBank/DDBJ databases">
        <title>Comparative genomics of Pseudogymnoascus destructans, the fungus causing white-nose syndrome of bats.</title>
        <authorList>
            <person name="Palmer J.M."/>
            <person name="Drees K.P."/>
            <person name="Foster J.T."/>
            <person name="Lindner D.L."/>
        </authorList>
    </citation>
    <scope>NUCLEOTIDE SEQUENCE [LARGE SCALE GENOMIC DNA]</scope>
    <source>
        <strain evidence="3 4">UAMH 10579</strain>
    </source>
</reference>
<dbReference type="AlphaFoldDB" id="A0A2P2SW14"/>
<keyword evidence="4" id="KW-1185">Reference proteome</keyword>
<feature type="domain" description="Rhodanese" evidence="2">
    <location>
        <begin position="81"/>
        <end position="182"/>
    </location>
</feature>
<dbReference type="Proteomes" id="UP000091956">
    <property type="component" value="Unassembled WGS sequence"/>
</dbReference>
<dbReference type="PROSITE" id="PS50206">
    <property type="entry name" value="RHODANESE_3"/>
    <property type="match status" value="1"/>
</dbReference>
<dbReference type="RefSeq" id="XP_059320080.1">
    <property type="nucleotide sequence ID" value="XM_059463288.1"/>
</dbReference>
<dbReference type="CDD" id="cd01443">
    <property type="entry name" value="Cdc25_Acr2p"/>
    <property type="match status" value="1"/>
</dbReference>
<accession>A0A2P2SW14</accession>
<protein>
    <recommendedName>
        <fullName evidence="2">Rhodanese domain-containing protein</fullName>
    </recommendedName>
</protein>
<dbReference type="GO" id="GO:0005737">
    <property type="term" value="C:cytoplasm"/>
    <property type="evidence" value="ECO:0007669"/>
    <property type="project" value="TreeGrafter"/>
</dbReference>
<evidence type="ECO:0000313" key="4">
    <source>
        <dbReference type="Proteomes" id="UP000091956"/>
    </source>
</evidence>
<dbReference type="GO" id="GO:0004725">
    <property type="term" value="F:protein tyrosine phosphatase activity"/>
    <property type="evidence" value="ECO:0007669"/>
    <property type="project" value="TreeGrafter"/>
</dbReference>
<dbReference type="PANTHER" id="PTHR10828">
    <property type="entry name" value="M-PHASE INDUCER PHOSPHATASE DUAL SPECIFICITY PHOSPHATASE CDC25"/>
    <property type="match status" value="1"/>
</dbReference>
<evidence type="ECO:0000313" key="3">
    <source>
        <dbReference type="EMBL" id="OBU00978.2"/>
    </source>
</evidence>